<keyword evidence="1" id="KW-1185">Reference proteome</keyword>
<evidence type="ECO:0000313" key="2">
    <source>
        <dbReference type="WBParaSite" id="scf7180000421420.g6878"/>
    </source>
</evidence>
<sequence length="271" mass="30856">MSSTNYINETEEIRENEDLQNFENLSDIEENKEEIKVENQQVDENKNTNLKIRKLPTKIKRNLNPIPTECSICERMASGYIFYGVICCDDIVLQAVNTFSIVVLLQKTNINVKKMGTVICLISIIAAQNKQSLDYLLTVEQNVYRTRDSGIDECHYNSSCNSLASLLTRRENLIAIKHENIGMQAIPKSGRDPIEGFLVFSSPPKPLTDNHYGPLARAKRYAELLHLIEFCFNCGNDHCLFLNYTAYVTDRGYFHNSMPEALLNLCLGCKT</sequence>
<protein>
    <submittedName>
        <fullName evidence="2">Uncharacterized protein</fullName>
    </submittedName>
</protein>
<dbReference type="AlphaFoldDB" id="A0A915NW85"/>
<name>A0A915NW85_9BILA</name>
<evidence type="ECO:0000313" key="1">
    <source>
        <dbReference type="Proteomes" id="UP000887560"/>
    </source>
</evidence>
<reference evidence="2" key="1">
    <citation type="submission" date="2022-11" db="UniProtKB">
        <authorList>
            <consortium name="WormBaseParasite"/>
        </authorList>
    </citation>
    <scope>IDENTIFICATION</scope>
</reference>
<organism evidence="1 2">
    <name type="scientific">Meloidogyne floridensis</name>
    <dbReference type="NCBI Taxonomy" id="298350"/>
    <lineage>
        <taxon>Eukaryota</taxon>
        <taxon>Metazoa</taxon>
        <taxon>Ecdysozoa</taxon>
        <taxon>Nematoda</taxon>
        <taxon>Chromadorea</taxon>
        <taxon>Rhabditida</taxon>
        <taxon>Tylenchina</taxon>
        <taxon>Tylenchomorpha</taxon>
        <taxon>Tylenchoidea</taxon>
        <taxon>Meloidogynidae</taxon>
        <taxon>Meloidogyninae</taxon>
        <taxon>Meloidogyne</taxon>
    </lineage>
</organism>
<dbReference type="Proteomes" id="UP000887560">
    <property type="component" value="Unplaced"/>
</dbReference>
<accession>A0A915NW85</accession>
<dbReference type="WBParaSite" id="scf7180000421420.g6878">
    <property type="protein sequence ID" value="scf7180000421420.g6878"/>
    <property type="gene ID" value="scf7180000421420.g6878"/>
</dbReference>
<proteinExistence type="predicted"/>